<name>A0ACC0EBC1_9BASI</name>
<evidence type="ECO:0000313" key="2">
    <source>
        <dbReference type="Proteomes" id="UP001060170"/>
    </source>
</evidence>
<reference evidence="2" key="1">
    <citation type="journal article" date="2018" name="BMC Genomics">
        <title>Genomic insights into host adaptation between the wheat stripe rust pathogen (Puccinia striiformis f. sp. tritici) and the barley stripe rust pathogen (Puccinia striiformis f. sp. hordei).</title>
        <authorList>
            <person name="Xia C."/>
            <person name="Wang M."/>
            <person name="Yin C."/>
            <person name="Cornejo O.E."/>
            <person name="Hulbert S.H."/>
            <person name="Chen X."/>
        </authorList>
    </citation>
    <scope>NUCLEOTIDE SEQUENCE [LARGE SCALE GENOMIC DNA]</scope>
    <source>
        <strain evidence="2">93-210</strain>
    </source>
</reference>
<sequence length="313" mass="35480">MGYQPDHLLPYCYSKFFMMANWLLFLLLVGNTVGMRPEQQIVRFGDPDRDIEAAVGSEAVRLHSHPLPEDPSPGPINLDFGRVAGPSPDHNQQPSDQHVSPGQYKYYVSFRHIQTNLASFILDQSDPTSSGRLPFCLVLVEKNAALTTWTPHERMVENGEAQKIRSNIGQQSPSLASEGQNDRETEDLDEMCAVCLAEYERGEQLLQLEKCQHLFHQPCIEEWLKFRGTCPMCRSALLYSEPNLSTQETTPRTEGTFTPFQVLTVAISQQINEIHSPEPRQPVAEFRSSQAYLNSAIVMMLLGIIWITYSYFL</sequence>
<organism evidence="1 2">
    <name type="scientific">Puccinia striiformis f. sp. tritici</name>
    <dbReference type="NCBI Taxonomy" id="168172"/>
    <lineage>
        <taxon>Eukaryota</taxon>
        <taxon>Fungi</taxon>
        <taxon>Dikarya</taxon>
        <taxon>Basidiomycota</taxon>
        <taxon>Pucciniomycotina</taxon>
        <taxon>Pucciniomycetes</taxon>
        <taxon>Pucciniales</taxon>
        <taxon>Pucciniaceae</taxon>
        <taxon>Puccinia</taxon>
    </lineage>
</organism>
<reference evidence="1 2" key="3">
    <citation type="journal article" date="2022" name="Microbiol. Spectr.">
        <title>Folding features and dynamics of 3D genome architecture in plant fungal pathogens.</title>
        <authorList>
            <person name="Xia C."/>
        </authorList>
    </citation>
    <scope>NUCLEOTIDE SEQUENCE [LARGE SCALE GENOMIC DNA]</scope>
    <source>
        <strain evidence="1 2">93-210</strain>
    </source>
</reference>
<proteinExistence type="predicted"/>
<dbReference type="Proteomes" id="UP001060170">
    <property type="component" value="Chromosome 9"/>
</dbReference>
<comment type="caution">
    <text evidence="1">The sequence shown here is derived from an EMBL/GenBank/DDBJ whole genome shotgun (WGS) entry which is preliminary data.</text>
</comment>
<keyword evidence="2" id="KW-1185">Reference proteome</keyword>
<dbReference type="EMBL" id="CM045873">
    <property type="protein sequence ID" value="KAI7947874.1"/>
    <property type="molecule type" value="Genomic_DNA"/>
</dbReference>
<evidence type="ECO:0000313" key="1">
    <source>
        <dbReference type="EMBL" id="KAI7947874.1"/>
    </source>
</evidence>
<reference evidence="2" key="2">
    <citation type="journal article" date="2018" name="Mol. Plant Microbe Interact.">
        <title>Genome sequence resources for the wheat stripe rust pathogen (Puccinia striiformis f. sp. tritici) and the barley stripe rust pathogen (Puccinia striiformis f. sp. hordei).</title>
        <authorList>
            <person name="Xia C."/>
            <person name="Wang M."/>
            <person name="Yin C."/>
            <person name="Cornejo O.E."/>
            <person name="Hulbert S.H."/>
            <person name="Chen X."/>
        </authorList>
    </citation>
    <scope>NUCLEOTIDE SEQUENCE [LARGE SCALE GENOMIC DNA]</scope>
    <source>
        <strain evidence="2">93-210</strain>
    </source>
</reference>
<accession>A0ACC0EBC1</accession>
<gene>
    <name evidence="1" type="ORF">MJO28_009782</name>
</gene>
<protein>
    <submittedName>
        <fullName evidence="1">Uncharacterized protein</fullName>
    </submittedName>
</protein>